<feature type="region of interest" description="Disordered" evidence="1">
    <location>
        <begin position="58"/>
        <end position="80"/>
    </location>
</feature>
<reference evidence="2" key="1">
    <citation type="submission" date="2023-08" db="EMBL/GenBank/DDBJ databases">
        <authorList>
            <person name="Alioto T."/>
            <person name="Alioto T."/>
            <person name="Gomez Garrido J."/>
        </authorList>
    </citation>
    <scope>NUCLEOTIDE SEQUENCE</scope>
</reference>
<dbReference type="Proteomes" id="UP001162480">
    <property type="component" value="Chromosome 2"/>
</dbReference>
<dbReference type="EMBL" id="OX597815">
    <property type="protein sequence ID" value="CAI9717955.1"/>
    <property type="molecule type" value="Genomic_DNA"/>
</dbReference>
<protein>
    <submittedName>
        <fullName evidence="2">Uncharacterized protein</fullName>
    </submittedName>
</protein>
<sequence>MPIEVASHKEKVPVIHQQGCQQEGVIKSVALSISGFGAGAGDVGDGGVNAGGCGNNSSGSHTDIGNASMNMADGNFIYSD</sequence>
<proteinExistence type="predicted"/>
<gene>
    <name evidence="2" type="ORF">OCTVUL_1B018801</name>
</gene>
<accession>A0AA36AKM8</accession>
<organism evidence="2 3">
    <name type="scientific">Octopus vulgaris</name>
    <name type="common">Common octopus</name>
    <dbReference type="NCBI Taxonomy" id="6645"/>
    <lineage>
        <taxon>Eukaryota</taxon>
        <taxon>Metazoa</taxon>
        <taxon>Spiralia</taxon>
        <taxon>Lophotrochozoa</taxon>
        <taxon>Mollusca</taxon>
        <taxon>Cephalopoda</taxon>
        <taxon>Coleoidea</taxon>
        <taxon>Octopodiformes</taxon>
        <taxon>Octopoda</taxon>
        <taxon>Incirrata</taxon>
        <taxon>Octopodidae</taxon>
        <taxon>Octopus</taxon>
    </lineage>
</organism>
<feature type="compositionally biased region" description="Polar residues" evidence="1">
    <location>
        <begin position="60"/>
        <end position="69"/>
    </location>
</feature>
<name>A0AA36AKM8_OCTVU</name>
<keyword evidence="3" id="KW-1185">Reference proteome</keyword>
<evidence type="ECO:0000256" key="1">
    <source>
        <dbReference type="SAM" id="MobiDB-lite"/>
    </source>
</evidence>
<dbReference type="AlphaFoldDB" id="A0AA36AKM8"/>
<evidence type="ECO:0000313" key="3">
    <source>
        <dbReference type="Proteomes" id="UP001162480"/>
    </source>
</evidence>
<evidence type="ECO:0000313" key="2">
    <source>
        <dbReference type="EMBL" id="CAI9717955.1"/>
    </source>
</evidence>